<dbReference type="EnsemblMetazoa" id="G6431.1">
    <property type="protein sequence ID" value="G6431.1:cds"/>
    <property type="gene ID" value="G6431"/>
</dbReference>
<evidence type="ECO:0000313" key="4">
    <source>
        <dbReference type="Proteomes" id="UP000005408"/>
    </source>
</evidence>
<evidence type="ECO:0000259" key="2">
    <source>
        <dbReference type="PROSITE" id="PS50948"/>
    </source>
</evidence>
<organism evidence="3 4">
    <name type="scientific">Magallana gigas</name>
    <name type="common">Pacific oyster</name>
    <name type="synonym">Crassostrea gigas</name>
    <dbReference type="NCBI Taxonomy" id="29159"/>
    <lineage>
        <taxon>Eukaryota</taxon>
        <taxon>Metazoa</taxon>
        <taxon>Spiralia</taxon>
        <taxon>Lophotrochozoa</taxon>
        <taxon>Mollusca</taxon>
        <taxon>Bivalvia</taxon>
        <taxon>Autobranchia</taxon>
        <taxon>Pteriomorphia</taxon>
        <taxon>Ostreida</taxon>
        <taxon>Ostreoidea</taxon>
        <taxon>Ostreidae</taxon>
        <taxon>Magallana</taxon>
    </lineage>
</organism>
<accession>A0A8W8NMI3</accession>
<protein>
    <recommendedName>
        <fullName evidence="2">Apple domain-containing protein</fullName>
    </recommendedName>
</protein>
<reference evidence="3" key="1">
    <citation type="submission" date="2022-08" db="UniProtKB">
        <authorList>
            <consortium name="EnsemblMetazoa"/>
        </authorList>
    </citation>
    <scope>IDENTIFICATION</scope>
    <source>
        <strain evidence="3">05x7-T-G4-1.051#20</strain>
    </source>
</reference>
<feature type="domain" description="Apple" evidence="2">
    <location>
        <begin position="15"/>
        <end position="100"/>
    </location>
</feature>
<feature type="chain" id="PRO_5036463886" description="Apple domain-containing protein" evidence="1">
    <location>
        <begin position="21"/>
        <end position="236"/>
    </location>
</feature>
<dbReference type="PROSITE" id="PS51257">
    <property type="entry name" value="PROKAR_LIPOPROTEIN"/>
    <property type="match status" value="1"/>
</dbReference>
<name>A0A8W8NMI3_MAGGI</name>
<keyword evidence="1" id="KW-0732">Signal</keyword>
<dbReference type="CDD" id="cd00037">
    <property type="entry name" value="CLECT"/>
    <property type="match status" value="1"/>
</dbReference>
<dbReference type="InterPro" id="IPR016187">
    <property type="entry name" value="CTDL_fold"/>
</dbReference>
<dbReference type="InterPro" id="IPR003609">
    <property type="entry name" value="Pan_app"/>
</dbReference>
<dbReference type="AlphaFoldDB" id="A0A8W8NMI3"/>
<dbReference type="SUPFAM" id="SSF56436">
    <property type="entry name" value="C-type lectin-like"/>
    <property type="match status" value="1"/>
</dbReference>
<evidence type="ECO:0000256" key="1">
    <source>
        <dbReference type="SAM" id="SignalP"/>
    </source>
</evidence>
<dbReference type="Gene3D" id="3.10.100.10">
    <property type="entry name" value="Mannose-Binding Protein A, subunit A"/>
    <property type="match status" value="1"/>
</dbReference>
<dbReference type="PROSITE" id="PS50948">
    <property type="entry name" value="PAN"/>
    <property type="match status" value="1"/>
</dbReference>
<sequence length="236" mass="26699">MKRNISMWLLTLIACKFAHSKSYAFSKNLLYSDAVPSSGLNVQKRVLTQLECARLCGQEVTCQTFFYKPLGGVCSLYNHPLLEYTPVIFEEGVEIYTMKDFTMYREGGICISIFSAENMTSLYASTACNHRGGELISLDTDGKIQFLKTYLLQYFKWTTPVLIGLDNSDGWKWSNNVSLTYSSLLQYQLNSYDAQMHPCPDNYCGVLRISPTESLLFDQCCSNIRPLSVCSMSTTL</sequence>
<dbReference type="SUPFAM" id="SSF57414">
    <property type="entry name" value="Hairpin loop containing domain-like"/>
    <property type="match status" value="1"/>
</dbReference>
<proteinExistence type="predicted"/>
<dbReference type="Proteomes" id="UP000005408">
    <property type="component" value="Unassembled WGS sequence"/>
</dbReference>
<feature type="signal peptide" evidence="1">
    <location>
        <begin position="1"/>
        <end position="20"/>
    </location>
</feature>
<dbReference type="InterPro" id="IPR001304">
    <property type="entry name" value="C-type_lectin-like"/>
</dbReference>
<dbReference type="SMART" id="SM00034">
    <property type="entry name" value="CLECT"/>
    <property type="match status" value="1"/>
</dbReference>
<keyword evidence="4" id="KW-1185">Reference proteome</keyword>
<dbReference type="InterPro" id="IPR016186">
    <property type="entry name" value="C-type_lectin-like/link_sf"/>
</dbReference>
<evidence type="ECO:0000313" key="3">
    <source>
        <dbReference type="EnsemblMetazoa" id="G6431.1:cds"/>
    </source>
</evidence>